<organism evidence="3 4">
    <name type="scientific">Schizothecium vesticola</name>
    <dbReference type="NCBI Taxonomy" id="314040"/>
    <lineage>
        <taxon>Eukaryota</taxon>
        <taxon>Fungi</taxon>
        <taxon>Dikarya</taxon>
        <taxon>Ascomycota</taxon>
        <taxon>Pezizomycotina</taxon>
        <taxon>Sordariomycetes</taxon>
        <taxon>Sordariomycetidae</taxon>
        <taxon>Sordariales</taxon>
        <taxon>Schizotheciaceae</taxon>
        <taxon>Schizothecium</taxon>
    </lineage>
</organism>
<dbReference type="EMBL" id="JAUKUD010000005">
    <property type="protein sequence ID" value="KAK0743461.1"/>
    <property type="molecule type" value="Genomic_DNA"/>
</dbReference>
<evidence type="ECO:0000313" key="3">
    <source>
        <dbReference type="EMBL" id="KAK0743461.1"/>
    </source>
</evidence>
<feature type="coiled-coil region" evidence="1">
    <location>
        <begin position="22"/>
        <end position="56"/>
    </location>
</feature>
<keyword evidence="4" id="KW-1185">Reference proteome</keyword>
<feature type="region of interest" description="Disordered" evidence="2">
    <location>
        <begin position="82"/>
        <end position="192"/>
    </location>
</feature>
<sequence>MPSKIKNPASAVQNRNNQRLARARRKELIEDLQRRLQEYERRGVEASREMQQAARLVTLENQRLRLLLAARGVSQHEITAHLSAPDTLRDGSEARPDIKPPAWHRPRSATRYTAGAMKAAGGPRAWPMPSPVHHHHPSPPTTAASSPSPDSMSLGHASPGPASSVSEASDHAMMEARWESRHEEPSQGSLGQVHAPHLFHDMQGQDASGILPPVYDCYCPPLSPASVTNSTWPLEMSCLEAASILAGISRDADLACDLLGCVGTEDCMVSSARVFQLMVELE</sequence>
<dbReference type="PANTHER" id="PTHR42070">
    <property type="entry name" value="FILAMENT ASSOCIATED PROTEIN, PUTATIVE (AFU_ORTHOLOGUE AFUA_8G06630)-RELATED"/>
    <property type="match status" value="1"/>
</dbReference>
<feature type="compositionally biased region" description="Low complexity" evidence="2">
    <location>
        <begin position="141"/>
        <end position="153"/>
    </location>
</feature>
<reference evidence="3" key="1">
    <citation type="submission" date="2023-06" db="EMBL/GenBank/DDBJ databases">
        <title>Genome-scale phylogeny and comparative genomics of the fungal order Sordariales.</title>
        <authorList>
            <consortium name="Lawrence Berkeley National Laboratory"/>
            <person name="Hensen N."/>
            <person name="Bonometti L."/>
            <person name="Westerberg I."/>
            <person name="Brannstrom I.O."/>
            <person name="Guillou S."/>
            <person name="Cros-Aarteil S."/>
            <person name="Calhoun S."/>
            <person name="Haridas S."/>
            <person name="Kuo A."/>
            <person name="Mondo S."/>
            <person name="Pangilinan J."/>
            <person name="Riley R."/>
            <person name="LaButti K."/>
            <person name="Andreopoulos B."/>
            <person name="Lipzen A."/>
            <person name="Chen C."/>
            <person name="Yanf M."/>
            <person name="Daum C."/>
            <person name="Ng V."/>
            <person name="Clum A."/>
            <person name="Steindorff A."/>
            <person name="Ohm R."/>
            <person name="Martin F."/>
            <person name="Silar P."/>
            <person name="Natvig D."/>
            <person name="Lalanne C."/>
            <person name="Gautier V."/>
            <person name="Ament-velasquez S.L."/>
            <person name="Kruys A."/>
            <person name="Hutchinson M.I."/>
            <person name="Powell A.J."/>
            <person name="Barry K."/>
            <person name="Miller A.N."/>
            <person name="Grigoriev I.V."/>
            <person name="Debuchy R."/>
            <person name="Gladieux P."/>
            <person name="Thoren M.H."/>
            <person name="Johannesson H."/>
        </authorList>
    </citation>
    <scope>NUCLEOTIDE SEQUENCE</scope>
    <source>
        <strain evidence="3">SMH3187-1</strain>
    </source>
</reference>
<evidence type="ECO:0008006" key="5">
    <source>
        <dbReference type="Google" id="ProtNLM"/>
    </source>
</evidence>
<keyword evidence="1" id="KW-0175">Coiled coil</keyword>
<proteinExistence type="predicted"/>
<evidence type="ECO:0000256" key="2">
    <source>
        <dbReference type="SAM" id="MobiDB-lite"/>
    </source>
</evidence>
<feature type="compositionally biased region" description="Basic and acidic residues" evidence="2">
    <location>
        <begin position="168"/>
        <end position="185"/>
    </location>
</feature>
<accession>A0AA40K2H0</accession>
<dbReference type="Proteomes" id="UP001172155">
    <property type="component" value="Unassembled WGS sequence"/>
</dbReference>
<gene>
    <name evidence="3" type="ORF">B0T18DRAFT_415264</name>
</gene>
<evidence type="ECO:0000256" key="1">
    <source>
        <dbReference type="SAM" id="Coils"/>
    </source>
</evidence>
<name>A0AA40K2H0_9PEZI</name>
<dbReference type="CDD" id="cd14688">
    <property type="entry name" value="bZIP_YAP"/>
    <property type="match status" value="1"/>
</dbReference>
<feature type="compositionally biased region" description="Basic and acidic residues" evidence="2">
    <location>
        <begin position="87"/>
        <end position="98"/>
    </location>
</feature>
<evidence type="ECO:0000313" key="4">
    <source>
        <dbReference type="Proteomes" id="UP001172155"/>
    </source>
</evidence>
<comment type="caution">
    <text evidence="3">The sequence shown here is derived from an EMBL/GenBank/DDBJ whole genome shotgun (WGS) entry which is preliminary data.</text>
</comment>
<protein>
    <recommendedName>
        <fullName evidence="5">BZIP domain-containing protein</fullName>
    </recommendedName>
</protein>
<feature type="region of interest" description="Disordered" evidence="2">
    <location>
        <begin position="1"/>
        <end position="20"/>
    </location>
</feature>
<dbReference type="AlphaFoldDB" id="A0AA40K2H0"/>
<dbReference type="PANTHER" id="PTHR42070:SF1">
    <property type="entry name" value="FILAMENT ASSOCIATED PROTEIN, PUTATIVE (AFU_ORTHOLOGUE AFUA_8G06630)-RELATED"/>
    <property type="match status" value="1"/>
</dbReference>